<keyword evidence="2" id="KW-0560">Oxidoreductase</keyword>
<dbReference type="SUPFAM" id="SSF51905">
    <property type="entry name" value="FAD/NAD(P)-binding domain"/>
    <property type="match status" value="1"/>
</dbReference>
<sequence length="303" mass="33161">MEQQLQYDVIIVGGSYAGLSAAMALGRSLRKVLIIDSGRPCNRQTPHSHNFLTQDGQKPGQIAAVSRQQALAYPTIRFHEGLAIAGEQTEQGFLVRTQAGESFHSKKLLFTTGISDQLPERPGFAECWGISLLHCPYCHGYEVNGQALGLIADGELAFEMGRLLHQWSPNLTIFTNGPSSITEERLALLEKYQVRIVEKQIDHIRHQQGQLEALVFTDSSTHPLKAAFIRAGFVQHCSIPEQLGCALTEHGYISVDDFHKTSCYGVYAAGDCCSMFRAVSNAVAAGSKAGAAINLELIREAFQ</sequence>
<protein>
    <submittedName>
        <fullName evidence="4">NAD(P)/FAD-dependent oxidoreductase</fullName>
    </submittedName>
</protein>
<reference evidence="4" key="1">
    <citation type="submission" date="2023-03" db="EMBL/GenBank/DDBJ databases">
        <title>Andean soil-derived lignocellulolytic bacterial consortium as a source of novel taxa and putative plastic-active enzymes.</title>
        <authorList>
            <person name="Diaz-Garcia L."/>
            <person name="Chuvochina M."/>
            <person name="Feuerriegel G."/>
            <person name="Bunk B."/>
            <person name="Sproer C."/>
            <person name="Streit W.R."/>
            <person name="Rodriguez L.M."/>
            <person name="Overmann J."/>
            <person name="Jimenez D.J."/>
        </authorList>
    </citation>
    <scope>NUCLEOTIDE SEQUENCE</scope>
    <source>
        <strain evidence="4">MAG 7</strain>
    </source>
</reference>
<gene>
    <name evidence="4" type="ORF">P0Y53_08290</name>
</gene>
<dbReference type="InterPro" id="IPR023753">
    <property type="entry name" value="FAD/NAD-binding_dom"/>
</dbReference>
<evidence type="ECO:0000256" key="2">
    <source>
        <dbReference type="ARBA" id="ARBA00023002"/>
    </source>
</evidence>
<evidence type="ECO:0000256" key="1">
    <source>
        <dbReference type="ARBA" id="ARBA00022630"/>
    </source>
</evidence>
<dbReference type="Pfam" id="PF07992">
    <property type="entry name" value="Pyr_redox_2"/>
    <property type="match status" value="1"/>
</dbReference>
<organism evidence="4 5">
    <name type="scientific">Candidatus Pseudobacter hemicellulosilyticus</name>
    <dbReference type="NCBI Taxonomy" id="3121375"/>
    <lineage>
        <taxon>Bacteria</taxon>
        <taxon>Pseudomonadati</taxon>
        <taxon>Bacteroidota</taxon>
        <taxon>Chitinophagia</taxon>
        <taxon>Chitinophagales</taxon>
        <taxon>Chitinophagaceae</taxon>
        <taxon>Pseudobacter</taxon>
    </lineage>
</organism>
<dbReference type="InterPro" id="IPR036188">
    <property type="entry name" value="FAD/NAD-bd_sf"/>
</dbReference>
<dbReference type="PRINTS" id="PR00368">
    <property type="entry name" value="FADPNR"/>
</dbReference>
<evidence type="ECO:0000313" key="4">
    <source>
        <dbReference type="EMBL" id="WEK37499.1"/>
    </source>
</evidence>
<proteinExistence type="predicted"/>
<name>A0AAJ5WWI5_9BACT</name>
<evidence type="ECO:0000259" key="3">
    <source>
        <dbReference type="Pfam" id="PF07992"/>
    </source>
</evidence>
<dbReference type="EMBL" id="CP119311">
    <property type="protein sequence ID" value="WEK37499.1"/>
    <property type="molecule type" value="Genomic_DNA"/>
</dbReference>
<dbReference type="AlphaFoldDB" id="A0AAJ5WWI5"/>
<accession>A0AAJ5WWI5</accession>
<dbReference type="Proteomes" id="UP001220610">
    <property type="component" value="Chromosome"/>
</dbReference>
<feature type="domain" description="FAD/NAD(P)-binding" evidence="3">
    <location>
        <begin position="7"/>
        <end position="286"/>
    </location>
</feature>
<dbReference type="Gene3D" id="3.50.50.60">
    <property type="entry name" value="FAD/NAD(P)-binding domain"/>
    <property type="match status" value="2"/>
</dbReference>
<dbReference type="PRINTS" id="PR00469">
    <property type="entry name" value="PNDRDTASEII"/>
</dbReference>
<dbReference type="PANTHER" id="PTHR48105">
    <property type="entry name" value="THIOREDOXIN REDUCTASE 1-RELATED-RELATED"/>
    <property type="match status" value="1"/>
</dbReference>
<dbReference type="GO" id="GO:0016491">
    <property type="term" value="F:oxidoreductase activity"/>
    <property type="evidence" value="ECO:0007669"/>
    <property type="project" value="UniProtKB-KW"/>
</dbReference>
<evidence type="ECO:0000313" key="5">
    <source>
        <dbReference type="Proteomes" id="UP001220610"/>
    </source>
</evidence>
<dbReference type="InterPro" id="IPR050097">
    <property type="entry name" value="Ferredoxin-NADP_redctase_2"/>
</dbReference>
<keyword evidence="1" id="KW-0285">Flavoprotein</keyword>